<dbReference type="AlphaFoldDB" id="A0AA36FGS0"/>
<dbReference type="Proteomes" id="UP001162480">
    <property type="component" value="Chromosome 20"/>
</dbReference>
<organism evidence="3 4">
    <name type="scientific">Octopus vulgaris</name>
    <name type="common">Common octopus</name>
    <dbReference type="NCBI Taxonomy" id="6645"/>
    <lineage>
        <taxon>Eukaryota</taxon>
        <taxon>Metazoa</taxon>
        <taxon>Spiralia</taxon>
        <taxon>Lophotrochozoa</taxon>
        <taxon>Mollusca</taxon>
        <taxon>Cephalopoda</taxon>
        <taxon>Coleoidea</taxon>
        <taxon>Octopodiformes</taxon>
        <taxon>Octopoda</taxon>
        <taxon>Incirrata</taxon>
        <taxon>Octopodidae</taxon>
        <taxon>Octopus</taxon>
    </lineage>
</organism>
<evidence type="ECO:0000256" key="1">
    <source>
        <dbReference type="SAM" id="MobiDB-lite"/>
    </source>
</evidence>
<keyword evidence="2" id="KW-1133">Transmembrane helix</keyword>
<name>A0AA36FGS0_OCTVU</name>
<keyword evidence="2" id="KW-0472">Membrane</keyword>
<evidence type="ECO:0000313" key="3">
    <source>
        <dbReference type="EMBL" id="CAI9737975.1"/>
    </source>
</evidence>
<gene>
    <name evidence="3" type="ORF">OCTVUL_1B012296</name>
</gene>
<sequence length="74" mass="8568">MIKSTNDTGYDRNNNDNINDNSNYIYCSSYYYVIIFLTRITEILFVLNCLFSFAADGVLYVIYSINAFLDFCGN</sequence>
<protein>
    <submittedName>
        <fullName evidence="3">Uncharacterized protein</fullName>
    </submittedName>
</protein>
<evidence type="ECO:0000256" key="2">
    <source>
        <dbReference type="SAM" id="Phobius"/>
    </source>
</evidence>
<keyword evidence="4" id="KW-1185">Reference proteome</keyword>
<reference evidence="3" key="1">
    <citation type="submission" date="2023-08" db="EMBL/GenBank/DDBJ databases">
        <authorList>
            <person name="Alioto T."/>
            <person name="Alioto T."/>
            <person name="Gomez Garrido J."/>
        </authorList>
    </citation>
    <scope>NUCLEOTIDE SEQUENCE</scope>
</reference>
<evidence type="ECO:0000313" key="4">
    <source>
        <dbReference type="Proteomes" id="UP001162480"/>
    </source>
</evidence>
<feature type="region of interest" description="Disordered" evidence="1">
    <location>
        <begin position="1"/>
        <end position="21"/>
    </location>
</feature>
<keyword evidence="2" id="KW-0812">Transmembrane</keyword>
<feature type="transmembrane region" description="Helical" evidence="2">
    <location>
        <begin position="30"/>
        <end position="55"/>
    </location>
</feature>
<dbReference type="EMBL" id="OX597833">
    <property type="protein sequence ID" value="CAI9737975.1"/>
    <property type="molecule type" value="Genomic_DNA"/>
</dbReference>
<accession>A0AA36FGS0</accession>
<proteinExistence type="predicted"/>